<name>A0A9Q0GDU2_9ROSI</name>
<keyword evidence="3 4" id="KW-0539">Nucleus</keyword>
<dbReference type="PANTHER" id="PTHR31413:SF15">
    <property type="entry name" value="NINJA-FAMILY PROTEIN"/>
    <property type="match status" value="1"/>
</dbReference>
<sequence>MEGNKCVMVAKAAGAGLNEEGAGGEDEIELDLGLSIGGSYKRPPERAVSVQNGGVSGLTESTVVDRKMDQRLKREIQALRRQEAKRKRDEKQLKRSLSCKAKDGNFDADHIQCKKSKTDDPSGSDDHCDPKNNNPVNLNLGFPVQYPHPALQYGPPNGFVYGNVVMPCWLPGAAGPGIGNGANVVQPVARFGPFKAGMEGNGYDSEQNGSRDGGSRNAASNGSSTVCTSSAGSDRWSSSYEGGGSSDTRSHSSQSVPEQSQLNNSKENNANGRLDHSATSHHEQFSRINGSTSHVEKLIPQKNAQSSPCSLGEGPKLENLPNGKQTSAVENPATGSSNESNGTTSKPPKPHAPSNGTPSIPYMLCVSTTGNGPNGKTINGFLYRYSKAEVSIICVCHGTSFSPAEFVQHAGGTDVSNPLRHITVIPSAF</sequence>
<feature type="region of interest" description="Disordered" evidence="5">
    <location>
        <begin position="43"/>
        <end position="70"/>
    </location>
</feature>
<dbReference type="PANTHER" id="PTHR31413">
    <property type="entry name" value="AFP HOMOLOG 2"/>
    <property type="match status" value="1"/>
</dbReference>
<protein>
    <recommendedName>
        <fullName evidence="4">Ninja-family protein</fullName>
    </recommendedName>
    <alternativeName>
        <fullName evidence="4">ABI-binding protein</fullName>
    </alternativeName>
</protein>
<dbReference type="InterPro" id="IPR032308">
    <property type="entry name" value="TDBD"/>
</dbReference>
<accession>A0A9Q0GDU2</accession>
<feature type="region of interest" description="Disordered" evidence="5">
    <location>
        <begin position="112"/>
        <end position="134"/>
    </location>
</feature>
<dbReference type="AlphaFoldDB" id="A0A9Q0GDU2"/>
<feature type="compositionally biased region" description="Basic and acidic residues" evidence="5">
    <location>
        <begin position="273"/>
        <end position="285"/>
    </location>
</feature>
<evidence type="ECO:0000313" key="8">
    <source>
        <dbReference type="Proteomes" id="UP001141552"/>
    </source>
</evidence>
<comment type="function">
    <text evidence="4">Acts as a negative regulator of abscisic acid (ABA) response.</text>
</comment>
<gene>
    <name evidence="7" type="ORF">Tsubulata_024714</name>
</gene>
<feature type="compositionally biased region" description="Polar residues" evidence="5">
    <location>
        <begin position="49"/>
        <end position="62"/>
    </location>
</feature>
<evidence type="ECO:0000313" key="7">
    <source>
        <dbReference type="EMBL" id="KAJ4846591.1"/>
    </source>
</evidence>
<evidence type="ECO:0000256" key="4">
    <source>
        <dbReference type="RuleBase" id="RU369029"/>
    </source>
</evidence>
<keyword evidence="8" id="KW-1185">Reference proteome</keyword>
<organism evidence="7 8">
    <name type="scientific">Turnera subulata</name>
    <dbReference type="NCBI Taxonomy" id="218843"/>
    <lineage>
        <taxon>Eukaryota</taxon>
        <taxon>Viridiplantae</taxon>
        <taxon>Streptophyta</taxon>
        <taxon>Embryophyta</taxon>
        <taxon>Tracheophyta</taxon>
        <taxon>Spermatophyta</taxon>
        <taxon>Magnoliopsida</taxon>
        <taxon>eudicotyledons</taxon>
        <taxon>Gunneridae</taxon>
        <taxon>Pentapetalae</taxon>
        <taxon>rosids</taxon>
        <taxon>fabids</taxon>
        <taxon>Malpighiales</taxon>
        <taxon>Passifloraceae</taxon>
        <taxon>Turnera</taxon>
    </lineage>
</organism>
<dbReference type="InterPro" id="IPR031307">
    <property type="entry name" value="Ninja_fam"/>
</dbReference>
<dbReference type="OrthoDB" id="667358at2759"/>
<dbReference type="Pfam" id="PF16135">
    <property type="entry name" value="TDBD"/>
    <property type="match status" value="1"/>
</dbReference>
<feature type="compositionally biased region" description="Low complexity" evidence="5">
    <location>
        <begin position="334"/>
        <end position="345"/>
    </location>
</feature>
<feature type="compositionally biased region" description="Polar residues" evidence="5">
    <location>
        <begin position="225"/>
        <end position="240"/>
    </location>
</feature>
<feature type="compositionally biased region" description="Polar residues" evidence="5">
    <location>
        <begin position="251"/>
        <end position="271"/>
    </location>
</feature>
<proteinExistence type="inferred from homology"/>
<comment type="caution">
    <text evidence="7">The sequence shown here is derived from an EMBL/GenBank/DDBJ whole genome shotgun (WGS) entry which is preliminary data.</text>
</comment>
<feature type="domain" description="Tify" evidence="6">
    <location>
        <begin position="391"/>
        <end position="423"/>
    </location>
</feature>
<comment type="subcellular location">
    <subcellularLocation>
        <location evidence="1 4">Nucleus</location>
    </subcellularLocation>
</comment>
<evidence type="ECO:0000256" key="5">
    <source>
        <dbReference type="SAM" id="MobiDB-lite"/>
    </source>
</evidence>
<evidence type="ECO:0000256" key="3">
    <source>
        <dbReference type="ARBA" id="ARBA00023242"/>
    </source>
</evidence>
<reference evidence="7" key="1">
    <citation type="submission" date="2022-02" db="EMBL/GenBank/DDBJ databases">
        <authorList>
            <person name="Henning P.M."/>
            <person name="McCubbin A.G."/>
            <person name="Shore J.S."/>
        </authorList>
    </citation>
    <scope>NUCLEOTIDE SEQUENCE</scope>
    <source>
        <strain evidence="7">F60SS</strain>
        <tissue evidence="7">Leaves</tissue>
    </source>
</reference>
<reference evidence="7" key="2">
    <citation type="journal article" date="2023" name="Plants (Basel)">
        <title>Annotation of the Turnera subulata (Passifloraceae) Draft Genome Reveals the S-Locus Evolved after the Divergence of Turneroideae from Passifloroideae in a Stepwise Manner.</title>
        <authorList>
            <person name="Henning P.M."/>
            <person name="Roalson E.H."/>
            <person name="Mir W."/>
            <person name="McCubbin A.G."/>
            <person name="Shore J.S."/>
        </authorList>
    </citation>
    <scope>NUCLEOTIDE SEQUENCE</scope>
    <source>
        <strain evidence="7">F60SS</strain>
    </source>
</reference>
<feature type="compositionally biased region" description="Low complexity" evidence="5">
    <location>
        <begin position="215"/>
        <end position="224"/>
    </location>
</feature>
<dbReference type="GO" id="GO:0045892">
    <property type="term" value="P:negative regulation of DNA-templated transcription"/>
    <property type="evidence" value="ECO:0007669"/>
    <property type="project" value="TreeGrafter"/>
</dbReference>
<evidence type="ECO:0000256" key="1">
    <source>
        <dbReference type="ARBA" id="ARBA00004123"/>
    </source>
</evidence>
<evidence type="ECO:0000256" key="2">
    <source>
        <dbReference type="ARBA" id="ARBA00006081"/>
    </source>
</evidence>
<comment type="similarity">
    <text evidence="2 4">Belongs to the Ninja family.</text>
</comment>
<feature type="region of interest" description="Disordered" evidence="5">
    <location>
        <begin position="199"/>
        <end position="358"/>
    </location>
</feature>
<dbReference type="EMBL" id="JAKUCV010001390">
    <property type="protein sequence ID" value="KAJ4846591.1"/>
    <property type="molecule type" value="Genomic_DNA"/>
</dbReference>
<dbReference type="GO" id="GO:0007165">
    <property type="term" value="P:signal transduction"/>
    <property type="evidence" value="ECO:0007669"/>
    <property type="project" value="InterPro"/>
</dbReference>
<dbReference type="GO" id="GO:0005634">
    <property type="term" value="C:nucleus"/>
    <property type="evidence" value="ECO:0007669"/>
    <property type="project" value="UniProtKB-SubCell"/>
</dbReference>
<evidence type="ECO:0000259" key="6">
    <source>
        <dbReference type="Pfam" id="PF16135"/>
    </source>
</evidence>
<dbReference type="Proteomes" id="UP001141552">
    <property type="component" value="Unassembled WGS sequence"/>
</dbReference>
<feature type="compositionally biased region" description="Basic and acidic residues" evidence="5">
    <location>
        <begin position="112"/>
        <end position="130"/>
    </location>
</feature>